<dbReference type="InterPro" id="IPR002346">
    <property type="entry name" value="Mopterin_DH_FAD-bd"/>
</dbReference>
<dbReference type="RefSeq" id="WP_027315771.1">
    <property type="nucleotide sequence ID" value="NZ_JACIDC010000006.1"/>
</dbReference>
<dbReference type="Gene3D" id="3.30.465.10">
    <property type="match status" value="1"/>
</dbReference>
<keyword evidence="3 5" id="KW-0560">Oxidoreductase</keyword>
<accession>A0A7W6N7R0</accession>
<dbReference type="InterPro" id="IPR036683">
    <property type="entry name" value="CO_DH_flav_C_dom_sf"/>
</dbReference>
<dbReference type="FunFam" id="3.30.465.10:FF:000017">
    <property type="entry name" value="Xanthine dehydrogenase, FAD binding subunit"/>
    <property type="match status" value="1"/>
</dbReference>
<evidence type="ECO:0000259" key="4">
    <source>
        <dbReference type="PROSITE" id="PS51387"/>
    </source>
</evidence>
<sequence length="268" mass="28343">MYAFEYHRPASVKQAADLASQFEDSKFLAGGHTLLPTMKLRLAAPANLVDLGQIAELRGIERSGSTVTIGAMMKHAEVANSGDIRSSIPALAEMAELIGDPHVRNRGTIGGSIANNDPSADYPAACLALNATIVTDRRKIAADDFFQGIFSTALDEGELITRVAFQTPKQAAYAKFRNPASRYALVGVFVARHADGVRVAVTGAGSNGVFRVPEMEAALNLSFTPEALDGISVSTDAMNSDIHADAAYRAHLVGVMARRAVQAAASRS</sequence>
<dbReference type="Pfam" id="PF00941">
    <property type="entry name" value="FAD_binding_5"/>
    <property type="match status" value="1"/>
</dbReference>
<evidence type="ECO:0000313" key="6">
    <source>
        <dbReference type="Proteomes" id="UP000519439"/>
    </source>
</evidence>
<evidence type="ECO:0000313" key="5">
    <source>
        <dbReference type="EMBL" id="MBB4040363.1"/>
    </source>
</evidence>
<reference evidence="5 6" key="1">
    <citation type="submission" date="2020-08" db="EMBL/GenBank/DDBJ databases">
        <title>Genomic Encyclopedia of Type Strains, Phase IV (KMG-IV): sequencing the most valuable type-strain genomes for metagenomic binning, comparative biology and taxonomic classification.</title>
        <authorList>
            <person name="Goeker M."/>
        </authorList>
    </citation>
    <scope>NUCLEOTIDE SEQUENCE [LARGE SCALE GENOMIC DNA]</scope>
    <source>
        <strain evidence="5 6">DSM 15743</strain>
    </source>
</reference>
<keyword evidence="2" id="KW-0274">FAD</keyword>
<dbReference type="AlphaFoldDB" id="A0A7W6N7R0"/>
<proteinExistence type="predicted"/>
<dbReference type="PROSITE" id="PS51387">
    <property type="entry name" value="FAD_PCMH"/>
    <property type="match status" value="1"/>
</dbReference>
<dbReference type="InterPro" id="IPR016166">
    <property type="entry name" value="FAD-bd_PCMH"/>
</dbReference>
<dbReference type="PANTHER" id="PTHR42659:SF2">
    <property type="entry name" value="XANTHINE DEHYDROGENASE SUBUNIT C-RELATED"/>
    <property type="match status" value="1"/>
</dbReference>
<gene>
    <name evidence="5" type="ORF">GGR34_002016</name>
</gene>
<comment type="caution">
    <text evidence="5">The sequence shown here is derived from an EMBL/GenBank/DDBJ whole genome shotgun (WGS) entry which is preliminary data.</text>
</comment>
<dbReference type="SUPFAM" id="SSF56176">
    <property type="entry name" value="FAD-binding/transporter-associated domain-like"/>
    <property type="match status" value="1"/>
</dbReference>
<dbReference type="SUPFAM" id="SSF55447">
    <property type="entry name" value="CO dehydrogenase flavoprotein C-terminal domain-like"/>
    <property type="match status" value="1"/>
</dbReference>
<keyword evidence="6" id="KW-1185">Reference proteome</keyword>
<dbReference type="InterPro" id="IPR051312">
    <property type="entry name" value="Diverse_Substr_Oxidored"/>
</dbReference>
<dbReference type="Gene3D" id="3.30.390.50">
    <property type="entry name" value="CO dehydrogenase flavoprotein, C-terminal domain"/>
    <property type="match status" value="1"/>
</dbReference>
<dbReference type="PANTHER" id="PTHR42659">
    <property type="entry name" value="XANTHINE DEHYDROGENASE SUBUNIT C-RELATED"/>
    <property type="match status" value="1"/>
</dbReference>
<keyword evidence="1" id="KW-0285">Flavoprotein</keyword>
<dbReference type="EC" id="1.2.7.4" evidence="5"/>
<name>A0A7W6N7R0_9HYPH</name>
<protein>
    <submittedName>
        <fullName evidence="5">Carbon-monoxide dehydrogenase medium subunit</fullName>
        <ecNumber evidence="5">1.2.7.4</ecNumber>
    </submittedName>
</protein>
<dbReference type="SMART" id="SM01092">
    <property type="entry name" value="CO_deh_flav_C"/>
    <property type="match status" value="1"/>
</dbReference>
<evidence type="ECO:0000256" key="2">
    <source>
        <dbReference type="ARBA" id="ARBA00022827"/>
    </source>
</evidence>
<dbReference type="InterPro" id="IPR016167">
    <property type="entry name" value="FAD-bd_PCMH_sub1"/>
</dbReference>
<dbReference type="InterPro" id="IPR036318">
    <property type="entry name" value="FAD-bd_PCMH-like_sf"/>
</dbReference>
<evidence type="ECO:0000256" key="3">
    <source>
        <dbReference type="ARBA" id="ARBA00023002"/>
    </source>
</evidence>
<dbReference type="InterPro" id="IPR016169">
    <property type="entry name" value="FAD-bd_PCMH_sub2"/>
</dbReference>
<dbReference type="InterPro" id="IPR005107">
    <property type="entry name" value="CO_DH_flav_C"/>
</dbReference>
<dbReference type="GO" id="GO:0043885">
    <property type="term" value="F:anaerobic carbon-monoxide dehydrogenase activity"/>
    <property type="evidence" value="ECO:0007669"/>
    <property type="project" value="UniProtKB-EC"/>
</dbReference>
<dbReference type="Gene3D" id="3.30.43.10">
    <property type="entry name" value="Uridine Diphospho-n-acetylenolpyruvylglucosamine Reductase, domain 2"/>
    <property type="match status" value="1"/>
</dbReference>
<feature type="domain" description="FAD-binding PCMH-type" evidence="4">
    <location>
        <begin position="1"/>
        <end position="170"/>
    </location>
</feature>
<dbReference type="EMBL" id="JACIDC010000006">
    <property type="protein sequence ID" value="MBB4040363.1"/>
    <property type="molecule type" value="Genomic_DNA"/>
</dbReference>
<dbReference type="GO" id="GO:0071949">
    <property type="term" value="F:FAD binding"/>
    <property type="evidence" value="ECO:0007669"/>
    <property type="project" value="InterPro"/>
</dbReference>
<organism evidence="5 6">
    <name type="scientific">Microvirga flocculans</name>
    <dbReference type="NCBI Taxonomy" id="217168"/>
    <lineage>
        <taxon>Bacteria</taxon>
        <taxon>Pseudomonadati</taxon>
        <taxon>Pseudomonadota</taxon>
        <taxon>Alphaproteobacteria</taxon>
        <taxon>Hyphomicrobiales</taxon>
        <taxon>Methylobacteriaceae</taxon>
        <taxon>Microvirga</taxon>
    </lineage>
</organism>
<dbReference type="Proteomes" id="UP000519439">
    <property type="component" value="Unassembled WGS sequence"/>
</dbReference>
<evidence type="ECO:0000256" key="1">
    <source>
        <dbReference type="ARBA" id="ARBA00022630"/>
    </source>
</evidence>